<keyword evidence="4" id="KW-1185">Reference proteome</keyword>
<evidence type="ECO:0000256" key="1">
    <source>
        <dbReference type="SAM" id="Coils"/>
    </source>
</evidence>
<evidence type="ECO:0000256" key="2">
    <source>
        <dbReference type="SAM" id="MobiDB-lite"/>
    </source>
</evidence>
<proteinExistence type="predicted"/>
<dbReference type="EMBL" id="GL440715">
    <property type="protein sequence ID" value="EFN65478.1"/>
    <property type="molecule type" value="Genomic_DNA"/>
</dbReference>
<sequence>MNSELINEDEAYSKYAQLVPIKNLKKHNHCREPEGSPDEQEYSDAESEVSAKYAPSVRQPRKREEKEPRVINRHLALKCHQGVSGDGEYISEMRNLESDVDCRRNTREYQEARKLVLELEELERLKMRADEEATAMTRVNEDDKRLDRRRHDVIARTMKQKRSAGDATTITDPSALIKESIDGSAKKLNGPTHLAKLDLHATKTRILESIDHMLGTMDNAKNDTPIQQEDTEQETIEKISRELQENGWQLLFNALTIHKNSTDSSKRTVRLECLNHIRQQLDKLYALESTLDNCPLKLQSLSNNDILCNEEHQQTQQLEHKIADS</sequence>
<protein>
    <submittedName>
        <fullName evidence="3">Uncharacterized protein</fullName>
    </submittedName>
</protein>
<dbReference type="Proteomes" id="UP000000311">
    <property type="component" value="Unassembled WGS sequence"/>
</dbReference>
<organism evidence="4">
    <name type="scientific">Camponotus floridanus</name>
    <name type="common">Florida carpenter ant</name>
    <dbReference type="NCBI Taxonomy" id="104421"/>
    <lineage>
        <taxon>Eukaryota</taxon>
        <taxon>Metazoa</taxon>
        <taxon>Ecdysozoa</taxon>
        <taxon>Arthropoda</taxon>
        <taxon>Hexapoda</taxon>
        <taxon>Insecta</taxon>
        <taxon>Pterygota</taxon>
        <taxon>Neoptera</taxon>
        <taxon>Endopterygota</taxon>
        <taxon>Hymenoptera</taxon>
        <taxon>Apocrita</taxon>
        <taxon>Aculeata</taxon>
        <taxon>Formicoidea</taxon>
        <taxon>Formicidae</taxon>
        <taxon>Formicinae</taxon>
        <taxon>Camponotus</taxon>
    </lineage>
</organism>
<dbReference type="InParanoid" id="E2AM72"/>
<feature type="region of interest" description="Disordered" evidence="2">
    <location>
        <begin position="26"/>
        <end position="68"/>
    </location>
</feature>
<dbReference type="OrthoDB" id="7528430at2759"/>
<accession>E2AM72</accession>
<dbReference type="OMA" id="MPRNEER"/>
<gene>
    <name evidence="3" type="ORF">EAG_15285</name>
</gene>
<name>E2AM72_CAMFO</name>
<feature type="compositionally biased region" description="Acidic residues" evidence="2">
    <location>
        <begin position="35"/>
        <end position="47"/>
    </location>
</feature>
<feature type="coiled-coil region" evidence="1">
    <location>
        <begin position="102"/>
        <end position="139"/>
    </location>
</feature>
<reference evidence="3 4" key="1">
    <citation type="journal article" date="2010" name="Science">
        <title>Genomic comparison of the ants Camponotus floridanus and Harpegnathos saltator.</title>
        <authorList>
            <person name="Bonasio R."/>
            <person name="Zhang G."/>
            <person name="Ye C."/>
            <person name="Mutti N.S."/>
            <person name="Fang X."/>
            <person name="Qin N."/>
            <person name="Donahue G."/>
            <person name="Yang P."/>
            <person name="Li Q."/>
            <person name="Li C."/>
            <person name="Zhang P."/>
            <person name="Huang Z."/>
            <person name="Berger S.L."/>
            <person name="Reinberg D."/>
            <person name="Wang J."/>
            <person name="Liebig J."/>
        </authorList>
    </citation>
    <scope>NUCLEOTIDE SEQUENCE [LARGE SCALE GENOMIC DNA]</scope>
    <source>
        <strain evidence="4">C129</strain>
    </source>
</reference>
<evidence type="ECO:0000313" key="3">
    <source>
        <dbReference type="EMBL" id="EFN65478.1"/>
    </source>
</evidence>
<dbReference type="AlphaFoldDB" id="E2AM72"/>
<keyword evidence="1" id="KW-0175">Coiled coil</keyword>
<evidence type="ECO:0000313" key="4">
    <source>
        <dbReference type="Proteomes" id="UP000000311"/>
    </source>
</evidence>